<dbReference type="KEGG" id="spir:CWM47_21270"/>
<dbReference type="EMBL" id="CP025096">
    <property type="protein sequence ID" value="AUD04140.1"/>
    <property type="molecule type" value="Genomic_DNA"/>
</dbReference>
<feature type="transmembrane region" description="Helical" evidence="1">
    <location>
        <begin position="77"/>
        <end position="98"/>
    </location>
</feature>
<evidence type="ECO:0000256" key="1">
    <source>
        <dbReference type="SAM" id="Phobius"/>
    </source>
</evidence>
<dbReference type="AlphaFoldDB" id="A0A2K8Z2N3"/>
<keyword evidence="3" id="KW-1185">Reference proteome</keyword>
<sequence>MKRLFEPLSLPFKVPKLFDIPYYIQAFLVGAIRLTIAILLGPEAYFISRLRIGMAISVFLIKMVFALFKQDATGRQWMLYLAIAAEIVQIGMSLYVGYRLANATPTIEVVEQIDLVDEHGRLITTYEKKVSPQDL</sequence>
<organism evidence="2 3">
    <name type="scientific">Spirosoma pollinicola</name>
    <dbReference type="NCBI Taxonomy" id="2057025"/>
    <lineage>
        <taxon>Bacteria</taxon>
        <taxon>Pseudomonadati</taxon>
        <taxon>Bacteroidota</taxon>
        <taxon>Cytophagia</taxon>
        <taxon>Cytophagales</taxon>
        <taxon>Cytophagaceae</taxon>
        <taxon>Spirosoma</taxon>
    </lineage>
</organism>
<proteinExistence type="predicted"/>
<keyword evidence="1" id="KW-0472">Membrane</keyword>
<evidence type="ECO:0000313" key="2">
    <source>
        <dbReference type="EMBL" id="AUD04140.1"/>
    </source>
</evidence>
<feature type="transmembrane region" description="Helical" evidence="1">
    <location>
        <begin position="20"/>
        <end position="40"/>
    </location>
</feature>
<feature type="transmembrane region" description="Helical" evidence="1">
    <location>
        <begin position="46"/>
        <end position="65"/>
    </location>
</feature>
<accession>A0A2K8Z2N3</accession>
<gene>
    <name evidence="2" type="ORF">CWM47_21270</name>
</gene>
<protein>
    <submittedName>
        <fullName evidence="2">Uncharacterized protein</fullName>
    </submittedName>
</protein>
<name>A0A2K8Z2N3_9BACT</name>
<dbReference type="Proteomes" id="UP000232883">
    <property type="component" value="Chromosome"/>
</dbReference>
<dbReference type="RefSeq" id="WP_100990206.1">
    <property type="nucleotide sequence ID" value="NZ_CP025096.1"/>
</dbReference>
<reference evidence="2 3" key="1">
    <citation type="submission" date="2017-11" db="EMBL/GenBank/DDBJ databases">
        <title>Taxonomic description and genome sequences of Spirosoma HA7 sp. nov., isolated from pollen microhabitat of Corylus avellana.</title>
        <authorList>
            <person name="Ambika Manirajan B."/>
            <person name="Suarez C."/>
            <person name="Ratering S."/>
            <person name="Geissler-Plaum R."/>
            <person name="Cardinale M."/>
            <person name="Sylvia S."/>
        </authorList>
    </citation>
    <scope>NUCLEOTIDE SEQUENCE [LARGE SCALE GENOMIC DNA]</scope>
    <source>
        <strain evidence="2 3">HA7</strain>
    </source>
</reference>
<keyword evidence="1" id="KW-1133">Transmembrane helix</keyword>
<evidence type="ECO:0000313" key="3">
    <source>
        <dbReference type="Proteomes" id="UP000232883"/>
    </source>
</evidence>
<keyword evidence="1" id="KW-0812">Transmembrane</keyword>